<feature type="domain" description="Aminoglycoside phosphotransferase" evidence="1">
    <location>
        <begin position="37"/>
        <end position="279"/>
    </location>
</feature>
<comment type="caution">
    <text evidence="2">The sequence shown here is derived from an EMBL/GenBank/DDBJ whole genome shotgun (WGS) entry which is preliminary data.</text>
</comment>
<dbReference type="PANTHER" id="PTHR47829:SF1">
    <property type="entry name" value="HAD FAMILY PHOSPHATASE"/>
    <property type="match status" value="1"/>
</dbReference>
<dbReference type="InterPro" id="IPR052898">
    <property type="entry name" value="ACAD10-like"/>
</dbReference>
<name>A0A4Y9TJQ0_PSEFL</name>
<keyword evidence="2" id="KW-0808">Transferase</keyword>
<dbReference type="AlphaFoldDB" id="A0A4Y9TJQ0"/>
<dbReference type="InterPro" id="IPR011009">
    <property type="entry name" value="Kinase-like_dom_sf"/>
</dbReference>
<evidence type="ECO:0000313" key="2">
    <source>
        <dbReference type="EMBL" id="TFW42636.1"/>
    </source>
</evidence>
<dbReference type="CDD" id="cd05154">
    <property type="entry name" value="ACAD10_11_N-like"/>
    <property type="match status" value="1"/>
</dbReference>
<dbReference type="InterPro" id="IPR002575">
    <property type="entry name" value="Aminoglycoside_PTrfase"/>
</dbReference>
<dbReference type="EMBL" id="SPVI01000008">
    <property type="protein sequence ID" value="TFW42636.1"/>
    <property type="molecule type" value="Genomic_DNA"/>
</dbReference>
<evidence type="ECO:0000313" key="3">
    <source>
        <dbReference type="Proteomes" id="UP000297322"/>
    </source>
</evidence>
<dbReference type="SUPFAM" id="SSF56112">
    <property type="entry name" value="Protein kinase-like (PK-like)"/>
    <property type="match status" value="1"/>
</dbReference>
<reference evidence="2 3" key="1">
    <citation type="submission" date="2019-03" db="EMBL/GenBank/DDBJ databases">
        <title>Biocontrol and xenobiotic degradation properties of endophytic Pseudomonas fluorescens strain BRZ63.</title>
        <authorList>
            <person name="Chlebek D.A."/>
            <person name="Pinski A."/>
            <person name="Zur J.P."/>
            <person name="Michalska J."/>
            <person name="Hupert-Kocurek K.T."/>
        </authorList>
    </citation>
    <scope>NUCLEOTIDE SEQUENCE [LARGE SCALE GENOMIC DNA]</scope>
    <source>
        <strain evidence="2 3">BRZ63</strain>
    </source>
</reference>
<accession>A0A4Y9TJQ0</accession>
<organism evidence="2 3">
    <name type="scientific">Pseudomonas fluorescens</name>
    <dbReference type="NCBI Taxonomy" id="294"/>
    <lineage>
        <taxon>Bacteria</taxon>
        <taxon>Pseudomonadati</taxon>
        <taxon>Pseudomonadota</taxon>
        <taxon>Gammaproteobacteria</taxon>
        <taxon>Pseudomonadales</taxon>
        <taxon>Pseudomonadaceae</taxon>
        <taxon>Pseudomonas</taxon>
    </lineage>
</organism>
<evidence type="ECO:0000259" key="1">
    <source>
        <dbReference type="Pfam" id="PF01636"/>
    </source>
</evidence>
<proteinExistence type="predicted"/>
<dbReference type="Gene3D" id="3.30.200.20">
    <property type="entry name" value="Phosphorylase Kinase, domain 1"/>
    <property type="match status" value="1"/>
</dbReference>
<dbReference type="Proteomes" id="UP000297322">
    <property type="component" value="Unassembled WGS sequence"/>
</dbReference>
<dbReference type="Pfam" id="PF01636">
    <property type="entry name" value="APH"/>
    <property type="match status" value="1"/>
</dbReference>
<protein>
    <submittedName>
        <fullName evidence="2">Phosphotransferase family protein</fullName>
    </submittedName>
</protein>
<dbReference type="InterPro" id="IPR041726">
    <property type="entry name" value="ACAD10_11_N"/>
</dbReference>
<dbReference type="GO" id="GO:0016740">
    <property type="term" value="F:transferase activity"/>
    <property type="evidence" value="ECO:0007669"/>
    <property type="project" value="UniProtKB-KW"/>
</dbReference>
<dbReference type="RefSeq" id="WP_017527921.1">
    <property type="nucleotide sequence ID" value="NZ_SPVI01000008.1"/>
</dbReference>
<gene>
    <name evidence="2" type="ORF">E4T65_15275</name>
</gene>
<sequence>MALNDQSTQIRPGEELDASLIDPYLKAHIPGLSGTPTISQFPGGASNLTYLLEYPGQEFVLRRPPFGHKAKSAHDMGREYRILNQLKDGFPYCPKAYVHCTDESVIGAEFYVMERVNGIILRSDLPAELGLDATRTEALCKSFIDKFVELHRVDYSACGLADLGKPEGYVARQIRGWSERYEKALTPDAPKWEAVRAWLHDKMPADHPTSSIVHNDYRFDNVILDPHNPMQIIGVLDWELTTLGDPLMDLGNTLAYWIEAADPAPVQLMRRQPSNAPGMLTRREFVDYYAERSGIRVDNFDFYYTYGLFRLAGIVQQIYYRFFHGQTQDKRFAQFIQMNKLLEQMSLNVIGKSAL</sequence>
<dbReference type="Gene3D" id="3.90.1200.10">
    <property type="match status" value="1"/>
</dbReference>
<dbReference type="PANTHER" id="PTHR47829">
    <property type="entry name" value="HYDROLASE, PUTATIVE (AFU_ORTHOLOGUE AFUA_1G12880)-RELATED"/>
    <property type="match status" value="1"/>
</dbReference>